<dbReference type="NCBIfam" id="NF001464">
    <property type="entry name" value="PRK00321.1-5"/>
    <property type="match status" value="1"/>
</dbReference>
<dbReference type="GO" id="GO:0006310">
    <property type="term" value="P:DNA recombination"/>
    <property type="evidence" value="ECO:0007669"/>
    <property type="project" value="UniProtKB-UniRule"/>
</dbReference>
<accession>A0A0Q2MF10</accession>
<evidence type="ECO:0000256" key="3">
    <source>
        <dbReference type="ARBA" id="ARBA00022296"/>
    </source>
</evidence>
<dbReference type="Proteomes" id="UP000051221">
    <property type="component" value="Unassembled WGS sequence"/>
</dbReference>
<dbReference type="FunCoup" id="A0A0Q2MF10">
    <property type="interactions" value="130"/>
</dbReference>
<comment type="function">
    <text evidence="6">May be involved in recombination.</text>
</comment>
<gene>
    <name evidence="6" type="primary">rdgC</name>
    <name evidence="7" type="ORF">AMR76_09750</name>
</gene>
<organism evidence="7 8">
    <name type="scientific">Vibrio furnissii</name>
    <dbReference type="NCBI Taxonomy" id="29494"/>
    <lineage>
        <taxon>Bacteria</taxon>
        <taxon>Pseudomonadati</taxon>
        <taxon>Pseudomonadota</taxon>
        <taxon>Gammaproteobacteria</taxon>
        <taxon>Vibrionales</taxon>
        <taxon>Vibrionaceae</taxon>
        <taxon>Vibrio</taxon>
    </lineage>
</organism>
<proteinExistence type="inferred from homology"/>
<name>A0A0Q2MF10_VIBFU</name>
<evidence type="ECO:0000256" key="2">
    <source>
        <dbReference type="ARBA" id="ARBA00008657"/>
    </source>
</evidence>
<keyword evidence="5 6" id="KW-0233">DNA recombination</keyword>
<sequence length="304" mass="34221">MWFKNCMVYRVNREIDFNADQLETQLAEFRFTPCGSQDKQKFGWVHAMGRHGDMMTHVSEDRILICAKKEEKMLPASVIKDSLNAKVEAMEAEEGRPLKKKEKDNIKEDIIVDLLPRAFSRSHLTPVLIMPKQGLILVDASSYKKAEDVLALLRKTMGSLPVVPAIPEVAVETTLTEWVKEGNLPQGFNLLDEAELKSILDDGATVRCKKQELSSDEILSHIAANKVVTKLSINWQDRISFILAEDCSLKRLAFSDELKDQNEDIPREDQAARFDADFSLMCGEFAVFLPDLFNALGGLPHADA</sequence>
<evidence type="ECO:0000256" key="5">
    <source>
        <dbReference type="ARBA" id="ARBA00023172"/>
    </source>
</evidence>
<dbReference type="AlphaFoldDB" id="A0A0Q2MF10"/>
<dbReference type="HAMAP" id="MF_00194">
    <property type="entry name" value="RdgC"/>
    <property type="match status" value="1"/>
</dbReference>
<dbReference type="OMA" id="TGWVPPM"/>
<dbReference type="GO" id="GO:0000018">
    <property type="term" value="P:regulation of DNA recombination"/>
    <property type="evidence" value="ECO:0007669"/>
    <property type="project" value="TreeGrafter"/>
</dbReference>
<reference evidence="7 8" key="1">
    <citation type="submission" date="2015-08" db="EMBL/GenBank/DDBJ databases">
        <title>Antibacterial properties of a collection of Vibrionaceae strains.</title>
        <authorList>
            <person name="Giubergia S."/>
        </authorList>
    </citation>
    <scope>NUCLEOTIDE SEQUENCE [LARGE SCALE GENOMIC DNA]</scope>
    <source>
        <strain evidence="7 8">S0821</strain>
    </source>
</reference>
<evidence type="ECO:0000256" key="4">
    <source>
        <dbReference type="ARBA" id="ARBA00022490"/>
    </source>
</evidence>
<dbReference type="RefSeq" id="WP_014205668.1">
    <property type="nucleotide sequence ID" value="NZ_CP046797.1"/>
</dbReference>
<evidence type="ECO:0000256" key="6">
    <source>
        <dbReference type="HAMAP-Rule" id="MF_00194"/>
    </source>
</evidence>
<dbReference type="EMBL" id="LKHS01000007">
    <property type="protein sequence ID" value="KQH86306.1"/>
    <property type="molecule type" value="Genomic_DNA"/>
</dbReference>
<evidence type="ECO:0000313" key="7">
    <source>
        <dbReference type="EMBL" id="KQH86306.1"/>
    </source>
</evidence>
<dbReference type="GO" id="GO:0005737">
    <property type="term" value="C:cytoplasm"/>
    <property type="evidence" value="ECO:0007669"/>
    <property type="project" value="UniProtKB-UniRule"/>
</dbReference>
<dbReference type="InParanoid" id="A0A0Q2MF10"/>
<comment type="similarity">
    <text evidence="2 6">Belongs to the RdgC family.</text>
</comment>
<dbReference type="PANTHER" id="PTHR38103:SF1">
    <property type="entry name" value="RECOMBINATION-ASSOCIATED PROTEIN RDGC"/>
    <property type="match status" value="1"/>
</dbReference>
<comment type="caution">
    <text evidence="7">The sequence shown here is derived from an EMBL/GenBank/DDBJ whole genome shotgun (WGS) entry which is preliminary data.</text>
</comment>
<dbReference type="PANTHER" id="PTHR38103">
    <property type="entry name" value="RECOMBINATION-ASSOCIATED PROTEIN RDGC"/>
    <property type="match status" value="1"/>
</dbReference>
<dbReference type="GO" id="GO:0003690">
    <property type="term" value="F:double-stranded DNA binding"/>
    <property type="evidence" value="ECO:0007669"/>
    <property type="project" value="TreeGrafter"/>
</dbReference>
<comment type="subcellular location">
    <subcellularLocation>
        <location evidence="1 6">Cytoplasm</location>
        <location evidence="1 6">Nucleoid</location>
    </subcellularLocation>
</comment>
<dbReference type="GO" id="GO:0043590">
    <property type="term" value="C:bacterial nucleoid"/>
    <property type="evidence" value="ECO:0007669"/>
    <property type="project" value="TreeGrafter"/>
</dbReference>
<dbReference type="Pfam" id="PF04381">
    <property type="entry name" value="RdgC"/>
    <property type="match status" value="1"/>
</dbReference>
<dbReference type="InterPro" id="IPR007476">
    <property type="entry name" value="RdgC"/>
</dbReference>
<evidence type="ECO:0000313" key="8">
    <source>
        <dbReference type="Proteomes" id="UP000051221"/>
    </source>
</evidence>
<dbReference type="NCBIfam" id="NF001462">
    <property type="entry name" value="PRK00321.1-3"/>
    <property type="match status" value="1"/>
</dbReference>
<keyword evidence="4 6" id="KW-0963">Cytoplasm</keyword>
<keyword evidence="8" id="KW-1185">Reference proteome</keyword>
<protein>
    <recommendedName>
        <fullName evidence="3 6">Recombination-associated protein RdgC</fullName>
    </recommendedName>
</protein>
<evidence type="ECO:0000256" key="1">
    <source>
        <dbReference type="ARBA" id="ARBA00004453"/>
    </source>
</evidence>